<evidence type="ECO:0000313" key="2">
    <source>
        <dbReference type="EMBL" id="UUF07807.1"/>
    </source>
</evidence>
<keyword evidence="1" id="KW-0472">Membrane</keyword>
<feature type="transmembrane region" description="Helical" evidence="1">
    <location>
        <begin position="24"/>
        <end position="42"/>
    </location>
</feature>
<evidence type="ECO:0000313" key="3">
    <source>
        <dbReference type="Proteomes" id="UP001058072"/>
    </source>
</evidence>
<dbReference type="Proteomes" id="UP001058072">
    <property type="component" value="Chromosome"/>
</dbReference>
<name>A0A9Q9CPW4_9FIRM</name>
<dbReference type="RefSeq" id="WP_055306050.1">
    <property type="nucleotide sequence ID" value="NZ_CP071250.1"/>
</dbReference>
<protein>
    <submittedName>
        <fullName evidence="2">Uncharacterized protein</fullName>
    </submittedName>
</protein>
<organism evidence="2 3">
    <name type="scientific">Turicibacter bilis</name>
    <dbReference type="NCBI Taxonomy" id="2735723"/>
    <lineage>
        <taxon>Bacteria</taxon>
        <taxon>Bacillati</taxon>
        <taxon>Bacillota</taxon>
        <taxon>Erysipelotrichia</taxon>
        <taxon>Erysipelotrichales</taxon>
        <taxon>Turicibacteraceae</taxon>
        <taxon>Turicibacter</taxon>
    </lineage>
</organism>
<accession>A0A9Q9CPW4</accession>
<proteinExistence type="predicted"/>
<reference evidence="2" key="1">
    <citation type="submission" date="2021-03" db="EMBL/GenBank/DDBJ databases">
        <title>Comparative Genomics and Metabolomics in the genus Turicibacter.</title>
        <authorList>
            <person name="Maki J."/>
            <person name="Looft T."/>
        </authorList>
    </citation>
    <scope>NUCLEOTIDE SEQUENCE</scope>
    <source>
        <strain evidence="2">ISU324</strain>
    </source>
</reference>
<sequence length="150" mass="16126">MEKKPTEKSGSISLTIRKVMTDLGPFRIIMLIGAIFVVSFLLKDDFSSLSGNHLSSAPSVEARHKEQITALFDSIEGVTVDSINISYKSVADSSTTLFVSSQTDTVSNGVVIVYRGTIKAPYDVTHAISLLLDVPIHQISLLNASELGGN</sequence>
<dbReference type="AlphaFoldDB" id="A0A9Q9CPW4"/>
<evidence type="ECO:0000256" key="1">
    <source>
        <dbReference type="SAM" id="Phobius"/>
    </source>
</evidence>
<keyword evidence="1" id="KW-1133">Transmembrane helix</keyword>
<keyword evidence="1" id="KW-0812">Transmembrane</keyword>
<gene>
    <name evidence="2" type="ORF">J0J70_09275</name>
</gene>
<dbReference type="EMBL" id="CP071250">
    <property type="protein sequence ID" value="UUF07807.1"/>
    <property type="molecule type" value="Genomic_DNA"/>
</dbReference>